<dbReference type="Proteomes" id="UP000634136">
    <property type="component" value="Unassembled WGS sequence"/>
</dbReference>
<evidence type="ECO:0000313" key="2">
    <source>
        <dbReference type="Proteomes" id="UP000634136"/>
    </source>
</evidence>
<dbReference type="AlphaFoldDB" id="A0A834WZW1"/>
<gene>
    <name evidence="1" type="ORF">G2W53_010487</name>
</gene>
<protein>
    <submittedName>
        <fullName evidence="1">Uncharacterized protein</fullName>
    </submittedName>
</protein>
<evidence type="ECO:0000313" key="1">
    <source>
        <dbReference type="EMBL" id="KAF7835628.1"/>
    </source>
</evidence>
<name>A0A834WZW1_9FABA</name>
<comment type="caution">
    <text evidence="1">The sequence shown here is derived from an EMBL/GenBank/DDBJ whole genome shotgun (WGS) entry which is preliminary data.</text>
</comment>
<dbReference type="EMBL" id="JAAIUW010000004">
    <property type="protein sequence ID" value="KAF7835628.1"/>
    <property type="molecule type" value="Genomic_DNA"/>
</dbReference>
<organism evidence="1 2">
    <name type="scientific">Senna tora</name>
    <dbReference type="NCBI Taxonomy" id="362788"/>
    <lineage>
        <taxon>Eukaryota</taxon>
        <taxon>Viridiplantae</taxon>
        <taxon>Streptophyta</taxon>
        <taxon>Embryophyta</taxon>
        <taxon>Tracheophyta</taxon>
        <taxon>Spermatophyta</taxon>
        <taxon>Magnoliopsida</taxon>
        <taxon>eudicotyledons</taxon>
        <taxon>Gunneridae</taxon>
        <taxon>Pentapetalae</taxon>
        <taxon>rosids</taxon>
        <taxon>fabids</taxon>
        <taxon>Fabales</taxon>
        <taxon>Fabaceae</taxon>
        <taxon>Caesalpinioideae</taxon>
        <taxon>Cassia clade</taxon>
        <taxon>Senna</taxon>
    </lineage>
</organism>
<keyword evidence="2" id="KW-1185">Reference proteome</keyword>
<sequence>MGLGAVFSGGPALMPFFLPVYTLDPLGLHLPLCCNWKLSSHSMYLVGKDPCCWHNKAVMKYGKPIPRGRSLDPRDILMA</sequence>
<proteinExistence type="predicted"/>
<accession>A0A834WZW1</accession>
<reference evidence="1" key="1">
    <citation type="submission" date="2020-09" db="EMBL/GenBank/DDBJ databases">
        <title>Genome-Enabled Discovery of Anthraquinone Biosynthesis in Senna tora.</title>
        <authorList>
            <person name="Kang S.-H."/>
            <person name="Pandey R.P."/>
            <person name="Lee C.-M."/>
            <person name="Sim J.-S."/>
            <person name="Jeong J.-T."/>
            <person name="Choi B.-S."/>
            <person name="Jung M."/>
            <person name="Ginzburg D."/>
            <person name="Zhao K."/>
            <person name="Won S.Y."/>
            <person name="Oh T.-J."/>
            <person name="Yu Y."/>
            <person name="Kim N.-H."/>
            <person name="Lee O.R."/>
            <person name="Lee T.-H."/>
            <person name="Bashyal P."/>
            <person name="Kim T.-S."/>
            <person name="Lee W.-H."/>
            <person name="Kawkins C."/>
            <person name="Kim C.-K."/>
            <person name="Kim J.S."/>
            <person name="Ahn B.O."/>
            <person name="Rhee S.Y."/>
            <person name="Sohng J.K."/>
        </authorList>
    </citation>
    <scope>NUCLEOTIDE SEQUENCE</scope>
    <source>
        <tissue evidence="1">Leaf</tissue>
    </source>
</reference>